<dbReference type="Proteomes" id="UP001185092">
    <property type="component" value="Unassembled WGS sequence"/>
</dbReference>
<reference evidence="2" key="1">
    <citation type="submission" date="2023-07" db="EMBL/GenBank/DDBJ databases">
        <title>Genomic Encyclopedia of Type Strains, Phase IV (KMG-IV): sequencing the most valuable type-strain genomes for metagenomic binning, comparative biology and taxonomic classification.</title>
        <authorList>
            <person name="Goeker M."/>
        </authorList>
    </citation>
    <scope>NUCLEOTIDE SEQUENCE</scope>
    <source>
        <strain evidence="2">DSM 26174</strain>
    </source>
</reference>
<evidence type="ECO:0000313" key="2">
    <source>
        <dbReference type="EMBL" id="MDR6239737.1"/>
    </source>
</evidence>
<keyword evidence="1" id="KW-0812">Transmembrane</keyword>
<feature type="transmembrane region" description="Helical" evidence="1">
    <location>
        <begin position="7"/>
        <end position="33"/>
    </location>
</feature>
<feature type="transmembrane region" description="Helical" evidence="1">
    <location>
        <begin position="113"/>
        <end position="131"/>
    </location>
</feature>
<proteinExistence type="predicted"/>
<dbReference type="AlphaFoldDB" id="A0AAE3XNJ0"/>
<evidence type="ECO:0000313" key="3">
    <source>
        <dbReference type="Proteomes" id="UP001185092"/>
    </source>
</evidence>
<dbReference type="EMBL" id="JAVDQD010000003">
    <property type="protein sequence ID" value="MDR6239737.1"/>
    <property type="molecule type" value="Genomic_DNA"/>
</dbReference>
<protein>
    <submittedName>
        <fullName evidence="2">Membrane protein</fullName>
    </submittedName>
</protein>
<name>A0AAE3XNJ0_9BACT</name>
<keyword evidence="1" id="KW-0472">Membrane</keyword>
<gene>
    <name evidence="2" type="ORF">HNQ88_002785</name>
</gene>
<organism evidence="2 3">
    <name type="scientific">Aureibacter tunicatorum</name>
    <dbReference type="NCBI Taxonomy" id="866807"/>
    <lineage>
        <taxon>Bacteria</taxon>
        <taxon>Pseudomonadati</taxon>
        <taxon>Bacteroidota</taxon>
        <taxon>Cytophagia</taxon>
        <taxon>Cytophagales</taxon>
        <taxon>Persicobacteraceae</taxon>
        <taxon>Aureibacter</taxon>
    </lineage>
</organism>
<evidence type="ECO:0000256" key="1">
    <source>
        <dbReference type="SAM" id="Phobius"/>
    </source>
</evidence>
<keyword evidence="1" id="KW-1133">Transmembrane helix</keyword>
<sequence length="143" mass="16132">MFKIIQLSLALVISVLIITLLSEVIEFISILLISNESANQLSTSPHLFYKIRNSFDFLIYKAFYSFFACLIGGYVGTWIFDSNEKLVSILIITFYGIILYSTLIIGSKNFLPPIEYSIILFICSSSAIYIGSQIRKHKAPVSL</sequence>
<feature type="transmembrane region" description="Helical" evidence="1">
    <location>
        <begin position="87"/>
        <end position="107"/>
    </location>
</feature>
<keyword evidence="3" id="KW-1185">Reference proteome</keyword>
<feature type="transmembrane region" description="Helical" evidence="1">
    <location>
        <begin position="57"/>
        <end position="80"/>
    </location>
</feature>
<comment type="caution">
    <text evidence="2">The sequence shown here is derived from an EMBL/GenBank/DDBJ whole genome shotgun (WGS) entry which is preliminary data.</text>
</comment>
<accession>A0AAE3XNJ0</accession>